<dbReference type="InterPro" id="IPR001633">
    <property type="entry name" value="EAL_dom"/>
</dbReference>
<protein>
    <submittedName>
        <fullName evidence="2">Oxygen sensor protein DosP</fullName>
        <ecNumber evidence="2">3.1.4.52</ecNumber>
    </submittedName>
</protein>
<dbReference type="RefSeq" id="WP_077864116.1">
    <property type="nucleotide sequence ID" value="NZ_LZYZ01000001.1"/>
</dbReference>
<organism evidence="2 3">
    <name type="scientific">Clostridium saccharobutylicum</name>
    <dbReference type="NCBI Taxonomy" id="169679"/>
    <lineage>
        <taxon>Bacteria</taxon>
        <taxon>Bacillati</taxon>
        <taxon>Bacillota</taxon>
        <taxon>Clostridia</taxon>
        <taxon>Eubacteriales</taxon>
        <taxon>Clostridiaceae</taxon>
        <taxon>Clostridium</taxon>
    </lineage>
</organism>
<dbReference type="PROSITE" id="PS50883">
    <property type="entry name" value="EAL"/>
    <property type="match status" value="1"/>
</dbReference>
<dbReference type="PANTHER" id="PTHR33121">
    <property type="entry name" value="CYCLIC DI-GMP PHOSPHODIESTERASE PDEF"/>
    <property type="match status" value="1"/>
</dbReference>
<dbReference type="CDD" id="cd01948">
    <property type="entry name" value="EAL"/>
    <property type="match status" value="1"/>
</dbReference>
<dbReference type="Gene3D" id="3.20.20.450">
    <property type="entry name" value="EAL domain"/>
    <property type="match status" value="1"/>
</dbReference>
<dbReference type="Proteomes" id="UP000191154">
    <property type="component" value="Unassembled WGS sequence"/>
</dbReference>
<feature type="domain" description="EAL" evidence="1">
    <location>
        <begin position="13"/>
        <end position="266"/>
    </location>
</feature>
<dbReference type="PANTHER" id="PTHR33121:SF71">
    <property type="entry name" value="OXYGEN SENSOR PROTEIN DOSP"/>
    <property type="match status" value="1"/>
</dbReference>
<dbReference type="InterPro" id="IPR035919">
    <property type="entry name" value="EAL_sf"/>
</dbReference>
<dbReference type="GO" id="GO:0071111">
    <property type="term" value="F:cyclic-guanylate-specific phosphodiesterase activity"/>
    <property type="evidence" value="ECO:0007669"/>
    <property type="project" value="UniProtKB-EC"/>
</dbReference>
<dbReference type="SMART" id="SM00052">
    <property type="entry name" value="EAL"/>
    <property type="match status" value="1"/>
</dbReference>
<dbReference type="Pfam" id="PF00563">
    <property type="entry name" value="EAL"/>
    <property type="match status" value="1"/>
</dbReference>
<dbReference type="AlphaFoldDB" id="A0A1S8NIX1"/>
<name>A0A1S8NIX1_CLOSA</name>
<evidence type="ECO:0000259" key="1">
    <source>
        <dbReference type="PROSITE" id="PS50883"/>
    </source>
</evidence>
<dbReference type="InterPro" id="IPR050706">
    <property type="entry name" value="Cyclic-di-GMP_PDE-like"/>
</dbReference>
<proteinExistence type="predicted"/>
<evidence type="ECO:0000313" key="2">
    <source>
        <dbReference type="EMBL" id="OOM16400.1"/>
    </source>
</evidence>
<evidence type="ECO:0000313" key="3">
    <source>
        <dbReference type="Proteomes" id="UP000191154"/>
    </source>
</evidence>
<dbReference type="SUPFAM" id="SSF141868">
    <property type="entry name" value="EAL domain-like"/>
    <property type="match status" value="1"/>
</dbReference>
<accession>A0A1S8NIX1</accession>
<dbReference type="EC" id="3.1.4.52" evidence="2"/>
<dbReference type="STRING" id="169679.CSACC_40620"/>
<sequence length="271" mass="30732">MDRIQRLQFSDRKSMIKNELKNAIEKNELYILYQPQINTLSNEITGIEALLRWDNSKLGNVSPVEFIPIAEDLDYIVEIGNWVMDKALRQACAWKKKGCKFNTISINVSPIQINKENFKKNLLSIINKYNIPRNFLEIEITEGTIIDINKEKIDMLTEIMNSGISIALDDFGTGYSSLSYLINIPVNTLKIDKIFIGNINSDKSKILIEGIVSLSKSLKYKIIAEGVETKEQLDLLTSIGCNIIQGFYFSEPLSESEMENLLKINGGVNNI</sequence>
<comment type="caution">
    <text evidence="2">The sequence shown here is derived from an EMBL/GenBank/DDBJ whole genome shotgun (WGS) entry which is preliminary data.</text>
</comment>
<reference evidence="2 3" key="1">
    <citation type="submission" date="2016-05" db="EMBL/GenBank/DDBJ databases">
        <title>Microbial solvent formation.</title>
        <authorList>
            <person name="Poehlein A."/>
            <person name="Montoya Solano J.D."/>
            <person name="Flitsch S."/>
            <person name="Krabben P."/>
            <person name="Duerre P."/>
            <person name="Daniel R."/>
        </authorList>
    </citation>
    <scope>NUCLEOTIDE SEQUENCE [LARGE SCALE GENOMIC DNA]</scope>
    <source>
        <strain evidence="2 3">L1-8</strain>
    </source>
</reference>
<dbReference type="EMBL" id="LZYZ01000001">
    <property type="protein sequence ID" value="OOM16400.1"/>
    <property type="molecule type" value="Genomic_DNA"/>
</dbReference>
<keyword evidence="2" id="KW-0378">Hydrolase</keyword>
<gene>
    <name evidence="2" type="primary">dosP</name>
    <name evidence="2" type="ORF">CLOSAC_06710</name>
</gene>